<dbReference type="Pfam" id="PF03810">
    <property type="entry name" value="IBN_N"/>
    <property type="match status" value="1"/>
</dbReference>
<dbReference type="SMART" id="SM00913">
    <property type="entry name" value="IBN_N"/>
    <property type="match status" value="1"/>
</dbReference>
<name>A0A914LKN1_MELIC</name>
<dbReference type="InterPro" id="IPR016024">
    <property type="entry name" value="ARM-type_fold"/>
</dbReference>
<evidence type="ECO:0000256" key="6">
    <source>
        <dbReference type="ARBA" id="ARBA00022927"/>
    </source>
</evidence>
<keyword evidence="6" id="KW-0653">Protein transport</keyword>
<evidence type="ECO:0000256" key="1">
    <source>
        <dbReference type="ARBA" id="ARBA00004496"/>
    </source>
</evidence>
<dbReference type="PANTHER" id="PTHR10527">
    <property type="entry name" value="IMPORTIN BETA"/>
    <property type="match status" value="1"/>
</dbReference>
<proteinExistence type="inferred from homology"/>
<dbReference type="AlphaFoldDB" id="A0A914LKN1"/>
<dbReference type="GO" id="GO:0006606">
    <property type="term" value="P:protein import into nucleus"/>
    <property type="evidence" value="ECO:0007669"/>
    <property type="project" value="InterPro"/>
</dbReference>
<evidence type="ECO:0000256" key="5">
    <source>
        <dbReference type="ARBA" id="ARBA00022737"/>
    </source>
</evidence>
<evidence type="ECO:0000259" key="7">
    <source>
        <dbReference type="PROSITE" id="PS50166"/>
    </source>
</evidence>
<feature type="domain" description="Importin N-terminal" evidence="7">
    <location>
        <begin position="22"/>
        <end position="102"/>
    </location>
</feature>
<reference evidence="9" key="1">
    <citation type="submission" date="2022-11" db="UniProtKB">
        <authorList>
            <consortium name="WormBaseParasite"/>
        </authorList>
    </citation>
    <scope>IDENTIFICATION</scope>
</reference>
<dbReference type="SUPFAM" id="SSF48371">
    <property type="entry name" value="ARM repeat"/>
    <property type="match status" value="2"/>
</dbReference>
<dbReference type="Proteomes" id="UP000887563">
    <property type="component" value="Unplaced"/>
</dbReference>
<keyword evidence="5" id="KW-0677">Repeat</keyword>
<keyword evidence="3" id="KW-0813">Transport</keyword>
<sequence>MSELAQVLEKTFSGDPKDQQYALNLLQQAADGNFPEYVRQLAEVLSNVNNGPFIRKAAGLQLKNTLFSSGQTSFDQKKTRWLSTPSDMREYVKKCAMLALDTETIRPSTAAQCVAAIACIELPLNQWADVIDQLSVNVTRPESSPMLREASLEALGYICQDARDLPYTGPILTAIVHGMREEETSNTIRLAATTALLNSLDFAKQSFETETERNIIMQVTCNATQSTETSIKVVALQCLVKIVSLYYRHMEPYMGRALFQITLQAMKDPVDEVSLQGIEFWSNVCDEELNLAAEAEEAVEQGTTTENVSKHYALGALPHILPTLTEKLAKQEADSEDDWNPAKSAGIAVMLLAQCCGDAIIDLILPFITQHFTNPDWHYREAAIMAFGSILEGPTKQKLLLLVEQAIQPLIVTLSDTHPAIKDTAAWAIGRVCDTCEGIVTREQTLSLLLPALSSALQDQPRVATNVCWAISSLVKAAYKVAVDQGGAVDEKGTPQTFILSPVFQNMVTELIKTSDRTDSNENKLRIAAYEALMELIKNSPTDCYPAVQQTTIIILGKLESLLSIEDALISSNERSQLRDLQSQLCATLQSVLHKIRCEDAPLISDSIMAGLLRIMGRSTGKESEAVVEEALMAITALIEVLKDGFQKYMPDFKPFLLAALENHDDAQIGIAAVGVVSDLCRAFETNISGYMDEIMERMLGILQDANAKKNVKTQVLNTFGDVALALNAQYSRYLDLNMKWLTEAISAAQITNADDFDQIDYVESLRESCCYAFSGIVQALNGSPESLQLIQRNIQPMLQLIVQISNSQPTTSENLYSSACALAGDLLHSFGVEFLPVVDTAEFGINTLVAKCRRSRTNKAKSIATWDANAKKNVKTQVLNTFGDVALALNAQYSRYLDLNMKWLTEAISAAQITNADDFDQIDYVESLRESCCYAFSGIVQALNGSPESLQLIQRNIQPMLQLIVQISNSQPTTSENLYSSACALAGDLLHSFGVEFLPVVDTAEFGINTLVAKCRRSRTNKAKSIATWMLVIKIG</sequence>
<evidence type="ECO:0000256" key="3">
    <source>
        <dbReference type="ARBA" id="ARBA00022448"/>
    </source>
</evidence>
<dbReference type="Gene3D" id="1.25.10.10">
    <property type="entry name" value="Leucine-rich Repeat Variant"/>
    <property type="match status" value="2"/>
</dbReference>
<accession>A0A914LKN1</accession>
<keyword evidence="4" id="KW-0963">Cytoplasm</keyword>
<evidence type="ECO:0000313" key="8">
    <source>
        <dbReference type="Proteomes" id="UP000887563"/>
    </source>
</evidence>
<dbReference type="WBParaSite" id="Minc3s00594g14837">
    <property type="protein sequence ID" value="Minc3s00594g14837"/>
    <property type="gene ID" value="Minc3s00594g14837"/>
</dbReference>
<evidence type="ECO:0000313" key="9">
    <source>
        <dbReference type="WBParaSite" id="Minc3s00594g14837"/>
    </source>
</evidence>
<protein>
    <submittedName>
        <fullName evidence="9">Importin N-terminal domain-containing protein</fullName>
    </submittedName>
</protein>
<dbReference type="PROSITE" id="PS50166">
    <property type="entry name" value="IMPORTIN_B_NT"/>
    <property type="match status" value="1"/>
</dbReference>
<dbReference type="InterPro" id="IPR040122">
    <property type="entry name" value="Importin_beta"/>
</dbReference>
<comment type="similarity">
    <text evidence="2">Belongs to the importin beta family. Importin beta-1 subfamily.</text>
</comment>
<evidence type="ECO:0000256" key="4">
    <source>
        <dbReference type="ARBA" id="ARBA00022490"/>
    </source>
</evidence>
<dbReference type="GO" id="GO:0031267">
    <property type="term" value="F:small GTPase binding"/>
    <property type="evidence" value="ECO:0007669"/>
    <property type="project" value="InterPro"/>
</dbReference>
<dbReference type="FunFam" id="1.25.10.10:FF:000027">
    <property type="entry name" value="Importin subunit beta-1"/>
    <property type="match status" value="1"/>
</dbReference>
<keyword evidence="8" id="KW-1185">Reference proteome</keyword>
<comment type="subcellular location">
    <subcellularLocation>
        <location evidence="1">Cytoplasm</location>
    </subcellularLocation>
</comment>
<dbReference type="InterPro" id="IPR011989">
    <property type="entry name" value="ARM-like"/>
</dbReference>
<dbReference type="Pfam" id="PF13513">
    <property type="entry name" value="HEAT_EZ"/>
    <property type="match status" value="1"/>
</dbReference>
<organism evidence="8 9">
    <name type="scientific">Meloidogyne incognita</name>
    <name type="common">Southern root-knot nematode worm</name>
    <name type="synonym">Oxyuris incognita</name>
    <dbReference type="NCBI Taxonomy" id="6306"/>
    <lineage>
        <taxon>Eukaryota</taxon>
        <taxon>Metazoa</taxon>
        <taxon>Ecdysozoa</taxon>
        <taxon>Nematoda</taxon>
        <taxon>Chromadorea</taxon>
        <taxon>Rhabditida</taxon>
        <taxon>Tylenchina</taxon>
        <taxon>Tylenchomorpha</taxon>
        <taxon>Tylenchoidea</taxon>
        <taxon>Meloidogynidae</taxon>
        <taxon>Meloidogyninae</taxon>
        <taxon>Meloidogyne</taxon>
        <taxon>Meloidogyne incognita group</taxon>
    </lineage>
</organism>
<dbReference type="InterPro" id="IPR058584">
    <property type="entry name" value="IMB1_TNPO1-like_TPR"/>
</dbReference>
<dbReference type="Pfam" id="PF25574">
    <property type="entry name" value="TPR_IMB1"/>
    <property type="match status" value="2"/>
</dbReference>
<dbReference type="GO" id="GO:0005737">
    <property type="term" value="C:cytoplasm"/>
    <property type="evidence" value="ECO:0007669"/>
    <property type="project" value="UniProtKB-SubCell"/>
</dbReference>
<evidence type="ECO:0000256" key="2">
    <source>
        <dbReference type="ARBA" id="ARBA00010907"/>
    </source>
</evidence>
<dbReference type="InterPro" id="IPR001494">
    <property type="entry name" value="Importin-beta_N"/>
</dbReference>